<dbReference type="Proteomes" id="UP000602284">
    <property type="component" value="Unassembled WGS sequence"/>
</dbReference>
<evidence type="ECO:0000256" key="3">
    <source>
        <dbReference type="ARBA" id="ARBA00022692"/>
    </source>
</evidence>
<dbReference type="PANTHER" id="PTHR23506:SF23">
    <property type="entry name" value="GH10249P"/>
    <property type="match status" value="1"/>
</dbReference>
<feature type="transmembrane region" description="Helical" evidence="6">
    <location>
        <begin position="140"/>
        <end position="157"/>
    </location>
</feature>
<evidence type="ECO:0000256" key="1">
    <source>
        <dbReference type="ARBA" id="ARBA00004651"/>
    </source>
</evidence>
<dbReference type="InterPro" id="IPR011701">
    <property type="entry name" value="MFS"/>
</dbReference>
<dbReference type="InterPro" id="IPR050930">
    <property type="entry name" value="MFS_Vesicular_Transporter"/>
</dbReference>
<dbReference type="Pfam" id="PF07690">
    <property type="entry name" value="MFS_1"/>
    <property type="match status" value="1"/>
</dbReference>
<feature type="transmembrane region" description="Helical" evidence="6">
    <location>
        <begin position="374"/>
        <end position="393"/>
    </location>
</feature>
<dbReference type="SUPFAM" id="SSF103473">
    <property type="entry name" value="MFS general substrate transporter"/>
    <property type="match status" value="1"/>
</dbReference>
<dbReference type="PROSITE" id="PS50850">
    <property type="entry name" value="MFS"/>
    <property type="match status" value="1"/>
</dbReference>
<feature type="domain" description="Major facilitator superfamily (MFS) profile" evidence="7">
    <location>
        <begin position="9"/>
        <end position="398"/>
    </location>
</feature>
<feature type="transmembrane region" description="Helical" evidence="6">
    <location>
        <begin position="212"/>
        <end position="234"/>
    </location>
</feature>
<keyword evidence="3 6" id="KW-0812">Transmembrane</keyword>
<sequence length="400" mass="43961">MMNNQGRRDVVTIALITAICLFGDSMLYVVLPIHWRDGGLTSLFEVGLLLSVNRFVRLPLNPFVTWLYQRISLRTGMAIAIVIAGITTAGYGLGKGFVAWLICRCLWGASWSLLRLGSYFSIVNSSTSVNRGYLMGMYNGLYRLGSLIGMLVGSFAVEKFGMRNVSLLFALLTVVAIPLVFRSSSSNTILNNQQRTPTLLGGIAENWKDKSWLLMLGSGMLLAYIYQGVLASTLSLTIQQNLPEGFLLLGVTIEASSLAGFLQALRWGWEPFVAPRIGFLSDGPRGRMPYFLISLVLAAILFWFIPSPLPRLLWFGVLLFVQLTATLLTTLMDAIASDMASARSNMGTMSTYSFLVDFGAALGPFLAFQLGDSLAYHGASLLLVILAVCWYKIRPQKKTL</sequence>
<feature type="transmembrane region" description="Helical" evidence="6">
    <location>
        <begin position="72"/>
        <end position="91"/>
    </location>
</feature>
<feature type="transmembrane region" description="Helical" evidence="6">
    <location>
        <begin position="312"/>
        <end position="336"/>
    </location>
</feature>
<dbReference type="PANTHER" id="PTHR23506">
    <property type="entry name" value="GH10249P"/>
    <property type="match status" value="1"/>
</dbReference>
<keyword evidence="5 6" id="KW-0472">Membrane</keyword>
<feature type="transmembrane region" description="Helical" evidence="6">
    <location>
        <begin position="97"/>
        <end position="120"/>
    </location>
</feature>
<feature type="transmembrane region" description="Helical" evidence="6">
    <location>
        <begin position="12"/>
        <end position="31"/>
    </location>
</feature>
<evidence type="ECO:0000259" key="7">
    <source>
        <dbReference type="PROSITE" id="PS50850"/>
    </source>
</evidence>
<evidence type="ECO:0000313" key="8">
    <source>
        <dbReference type="EMBL" id="MBL0385603.1"/>
    </source>
</evidence>
<protein>
    <submittedName>
        <fullName evidence="8">MFS transporter</fullName>
    </submittedName>
</protein>
<organism evidence="8 9">
    <name type="scientific">Tumebacillus amylolyticus</name>
    <dbReference type="NCBI Taxonomy" id="2801339"/>
    <lineage>
        <taxon>Bacteria</taxon>
        <taxon>Bacillati</taxon>
        <taxon>Bacillota</taxon>
        <taxon>Bacilli</taxon>
        <taxon>Bacillales</taxon>
        <taxon>Alicyclobacillaceae</taxon>
        <taxon>Tumebacillus</taxon>
    </lineage>
</organism>
<feature type="transmembrane region" description="Helical" evidence="6">
    <location>
        <begin position="246"/>
        <end position="267"/>
    </location>
</feature>
<gene>
    <name evidence="8" type="ORF">JJB07_02975</name>
</gene>
<keyword evidence="9" id="KW-1185">Reference proteome</keyword>
<dbReference type="InterPro" id="IPR020846">
    <property type="entry name" value="MFS_dom"/>
</dbReference>
<dbReference type="RefSeq" id="WP_201630974.1">
    <property type="nucleotide sequence ID" value="NZ_JAEQNB010000001.1"/>
</dbReference>
<evidence type="ECO:0000256" key="6">
    <source>
        <dbReference type="SAM" id="Phobius"/>
    </source>
</evidence>
<name>A0ABS1J7G3_9BACL</name>
<keyword evidence="4 6" id="KW-1133">Transmembrane helix</keyword>
<evidence type="ECO:0000256" key="4">
    <source>
        <dbReference type="ARBA" id="ARBA00022989"/>
    </source>
</evidence>
<dbReference type="EMBL" id="JAEQNB010000001">
    <property type="protein sequence ID" value="MBL0385603.1"/>
    <property type="molecule type" value="Genomic_DNA"/>
</dbReference>
<proteinExistence type="predicted"/>
<comment type="caution">
    <text evidence="8">The sequence shown here is derived from an EMBL/GenBank/DDBJ whole genome shotgun (WGS) entry which is preliminary data.</text>
</comment>
<evidence type="ECO:0000256" key="2">
    <source>
        <dbReference type="ARBA" id="ARBA00022448"/>
    </source>
</evidence>
<reference evidence="8 9" key="1">
    <citation type="submission" date="2021-01" db="EMBL/GenBank/DDBJ databases">
        <title>Tumebacillus sp. strain ITR2 16S ribosomal RNA gene Genome sequencing and assembly.</title>
        <authorList>
            <person name="Kang M."/>
        </authorList>
    </citation>
    <scope>NUCLEOTIDE SEQUENCE [LARGE SCALE GENOMIC DNA]</scope>
    <source>
        <strain evidence="8 9">ITR2</strain>
    </source>
</reference>
<dbReference type="Gene3D" id="1.20.1250.20">
    <property type="entry name" value="MFS general substrate transporter like domains"/>
    <property type="match status" value="1"/>
</dbReference>
<comment type="subcellular location">
    <subcellularLocation>
        <location evidence="1">Cell membrane</location>
        <topology evidence="1">Multi-pass membrane protein</topology>
    </subcellularLocation>
</comment>
<keyword evidence="2" id="KW-0813">Transport</keyword>
<evidence type="ECO:0000313" key="9">
    <source>
        <dbReference type="Proteomes" id="UP000602284"/>
    </source>
</evidence>
<feature type="transmembrane region" description="Helical" evidence="6">
    <location>
        <begin position="163"/>
        <end position="181"/>
    </location>
</feature>
<dbReference type="InterPro" id="IPR036259">
    <property type="entry name" value="MFS_trans_sf"/>
</dbReference>
<accession>A0ABS1J7G3</accession>
<feature type="transmembrane region" description="Helical" evidence="6">
    <location>
        <begin position="288"/>
        <end position="306"/>
    </location>
</feature>
<evidence type="ECO:0000256" key="5">
    <source>
        <dbReference type="ARBA" id="ARBA00023136"/>
    </source>
</evidence>